<dbReference type="Pfam" id="PF07686">
    <property type="entry name" value="V-set"/>
    <property type="match status" value="2"/>
</dbReference>
<keyword evidence="7" id="KW-0325">Glycoprotein</keyword>
<evidence type="ECO:0000259" key="11">
    <source>
        <dbReference type="PROSITE" id="PS50835"/>
    </source>
</evidence>
<dbReference type="Gene3D" id="2.60.40.10">
    <property type="entry name" value="Immunoglobulins"/>
    <property type="match status" value="2"/>
</dbReference>
<dbReference type="AlphaFoldDB" id="A0A668SBU0"/>
<keyword evidence="6" id="KW-1015">Disulfide bond</keyword>
<dbReference type="GO" id="GO:0009617">
    <property type="term" value="P:response to bacterium"/>
    <property type="evidence" value="ECO:0007669"/>
    <property type="project" value="TreeGrafter"/>
</dbReference>
<dbReference type="InterPro" id="IPR013783">
    <property type="entry name" value="Ig-like_fold"/>
</dbReference>
<keyword evidence="9" id="KW-1133">Transmembrane helix</keyword>
<feature type="chain" id="PRO_5044297721" description="Ig-like domain-containing protein" evidence="10">
    <location>
        <begin position="17"/>
        <end position="328"/>
    </location>
</feature>
<dbReference type="SMART" id="SM00409">
    <property type="entry name" value="IG"/>
    <property type="match status" value="2"/>
</dbReference>
<proteinExistence type="predicted"/>
<feature type="domain" description="Ig-like" evidence="11">
    <location>
        <begin position="128"/>
        <end position="221"/>
    </location>
</feature>
<evidence type="ECO:0000256" key="8">
    <source>
        <dbReference type="SAM" id="MobiDB-lite"/>
    </source>
</evidence>
<dbReference type="Proteomes" id="UP000472276">
    <property type="component" value="Unassembled WGS sequence"/>
</dbReference>
<feature type="transmembrane region" description="Helical" evidence="9">
    <location>
        <begin position="245"/>
        <end position="266"/>
    </location>
</feature>
<dbReference type="SUPFAM" id="SSF48726">
    <property type="entry name" value="Immunoglobulin"/>
    <property type="match status" value="2"/>
</dbReference>
<dbReference type="PANTHER" id="PTHR19433:SF133">
    <property type="entry name" value="IMMUNE-TYPE RECEPTOR 5 PRECURSOR-RELATED"/>
    <property type="match status" value="1"/>
</dbReference>
<organism evidence="12 13">
    <name type="scientific">Oreochromis aureus</name>
    <name type="common">Israeli tilapia</name>
    <name type="synonym">Chromis aureus</name>
    <dbReference type="NCBI Taxonomy" id="47969"/>
    <lineage>
        <taxon>Eukaryota</taxon>
        <taxon>Metazoa</taxon>
        <taxon>Chordata</taxon>
        <taxon>Craniata</taxon>
        <taxon>Vertebrata</taxon>
        <taxon>Euteleostomi</taxon>
        <taxon>Actinopterygii</taxon>
        <taxon>Neopterygii</taxon>
        <taxon>Teleostei</taxon>
        <taxon>Neoteleostei</taxon>
        <taxon>Acanthomorphata</taxon>
        <taxon>Ovalentaria</taxon>
        <taxon>Cichlomorphae</taxon>
        <taxon>Cichliformes</taxon>
        <taxon>Cichlidae</taxon>
        <taxon>African cichlids</taxon>
        <taxon>Pseudocrenilabrinae</taxon>
        <taxon>Oreochromini</taxon>
        <taxon>Oreochromis</taxon>
    </lineage>
</organism>
<sequence>MIVLWMTLFALRQGYSLVSVKTVQLGEPVTLTCALPKGLQSGEVHWYKQNHGDTLKLIMTSFKSTPPEYGPAFSQSRFKVDKDNNFSNVTILKTVQEDEGIYHCGLTEWIRTNWSGTYLFVKGNNQKTSVVVQQLIGSNPFHPGDKVTLQCSVSDSVSKTCPGGLRVLWFRDRSHESHPVIYANVNTHNECEKRSDTQKTCVYHFTKNVSSSDAGTYYCAVATCGEILFGNGTTLELKQAKKMEFLQIALIVCLAISVIGNIFLVCKRRICTQVKAESAITEAQNDALRKPTEADEELNYAALNFSERKTRGRKKREPAEESVYSQVK</sequence>
<dbReference type="InterPro" id="IPR013106">
    <property type="entry name" value="Ig_V-set"/>
</dbReference>
<dbReference type="InterPro" id="IPR007110">
    <property type="entry name" value="Ig-like_dom"/>
</dbReference>
<reference evidence="12" key="1">
    <citation type="submission" date="2025-08" db="UniProtKB">
        <authorList>
            <consortium name="Ensembl"/>
        </authorList>
    </citation>
    <scope>IDENTIFICATION</scope>
</reference>
<keyword evidence="4" id="KW-0391">Immunity</keyword>
<keyword evidence="9" id="KW-0812">Transmembrane</keyword>
<evidence type="ECO:0000256" key="4">
    <source>
        <dbReference type="ARBA" id="ARBA00022859"/>
    </source>
</evidence>
<feature type="domain" description="Ig-like" evidence="11">
    <location>
        <begin position="26"/>
        <end position="104"/>
    </location>
</feature>
<keyword evidence="13" id="KW-1185">Reference proteome</keyword>
<evidence type="ECO:0000313" key="12">
    <source>
        <dbReference type="Ensembl" id="ENSOABP00000011886.2"/>
    </source>
</evidence>
<evidence type="ECO:0000256" key="7">
    <source>
        <dbReference type="ARBA" id="ARBA00023180"/>
    </source>
</evidence>
<dbReference type="OMA" id="SACIVMS"/>
<protein>
    <recommendedName>
        <fullName evidence="11">Ig-like domain-containing protein</fullName>
    </recommendedName>
</protein>
<dbReference type="Ensembl" id="ENSOABT00000012288.2">
    <property type="protein sequence ID" value="ENSOABP00000011886.2"/>
    <property type="gene ID" value="ENSOABG00000006122.2"/>
</dbReference>
<evidence type="ECO:0000256" key="3">
    <source>
        <dbReference type="ARBA" id="ARBA00022729"/>
    </source>
</evidence>
<evidence type="ECO:0000256" key="1">
    <source>
        <dbReference type="ARBA" id="ARBA00004236"/>
    </source>
</evidence>
<dbReference type="InterPro" id="IPR003599">
    <property type="entry name" value="Ig_sub"/>
</dbReference>
<dbReference type="SMART" id="SM00406">
    <property type="entry name" value="IGv"/>
    <property type="match status" value="2"/>
</dbReference>
<feature type="region of interest" description="Disordered" evidence="8">
    <location>
        <begin position="308"/>
        <end position="328"/>
    </location>
</feature>
<accession>A0A668SBU0</accession>
<evidence type="ECO:0000256" key="10">
    <source>
        <dbReference type="SAM" id="SignalP"/>
    </source>
</evidence>
<dbReference type="InterPro" id="IPR052051">
    <property type="entry name" value="TCR_complex_component"/>
</dbReference>
<evidence type="ECO:0000256" key="6">
    <source>
        <dbReference type="ARBA" id="ARBA00023157"/>
    </source>
</evidence>
<reference evidence="12" key="2">
    <citation type="submission" date="2025-09" db="UniProtKB">
        <authorList>
            <consortium name="Ensembl"/>
        </authorList>
    </citation>
    <scope>IDENTIFICATION</scope>
</reference>
<dbReference type="PANTHER" id="PTHR19433">
    <property type="entry name" value="T-CELL RECEPTOR ALPHA CHAIN V REGION-RELATED"/>
    <property type="match status" value="1"/>
</dbReference>
<gene>
    <name evidence="12" type="primary">LOC116314830</name>
</gene>
<feature type="signal peptide" evidence="10">
    <location>
        <begin position="1"/>
        <end position="16"/>
    </location>
</feature>
<evidence type="ECO:0000256" key="5">
    <source>
        <dbReference type="ARBA" id="ARBA00023136"/>
    </source>
</evidence>
<dbReference type="GO" id="GO:0005886">
    <property type="term" value="C:plasma membrane"/>
    <property type="evidence" value="ECO:0007669"/>
    <property type="project" value="UniProtKB-SubCell"/>
</dbReference>
<name>A0A668SBU0_OREAU</name>
<keyword evidence="5 9" id="KW-0472">Membrane</keyword>
<dbReference type="CDD" id="cd00099">
    <property type="entry name" value="IgV"/>
    <property type="match status" value="2"/>
</dbReference>
<comment type="subcellular location">
    <subcellularLocation>
        <location evidence="1">Cell membrane</location>
    </subcellularLocation>
</comment>
<keyword evidence="2" id="KW-1003">Cell membrane</keyword>
<evidence type="ECO:0000256" key="2">
    <source>
        <dbReference type="ARBA" id="ARBA00022475"/>
    </source>
</evidence>
<dbReference type="GO" id="GO:0002376">
    <property type="term" value="P:immune system process"/>
    <property type="evidence" value="ECO:0007669"/>
    <property type="project" value="UniProtKB-KW"/>
</dbReference>
<keyword evidence="3 10" id="KW-0732">Signal</keyword>
<evidence type="ECO:0000256" key="9">
    <source>
        <dbReference type="SAM" id="Phobius"/>
    </source>
</evidence>
<evidence type="ECO:0000313" key="13">
    <source>
        <dbReference type="Proteomes" id="UP000472276"/>
    </source>
</evidence>
<dbReference type="InterPro" id="IPR036179">
    <property type="entry name" value="Ig-like_dom_sf"/>
</dbReference>
<dbReference type="PROSITE" id="PS50835">
    <property type="entry name" value="IG_LIKE"/>
    <property type="match status" value="2"/>
</dbReference>